<organism evidence="3 4">
    <name type="scientific">Trichuris muris</name>
    <name type="common">Mouse whipworm</name>
    <dbReference type="NCBI Taxonomy" id="70415"/>
    <lineage>
        <taxon>Eukaryota</taxon>
        <taxon>Metazoa</taxon>
        <taxon>Ecdysozoa</taxon>
        <taxon>Nematoda</taxon>
        <taxon>Enoplea</taxon>
        <taxon>Dorylaimia</taxon>
        <taxon>Trichinellida</taxon>
        <taxon>Trichuridae</taxon>
        <taxon>Trichuris</taxon>
    </lineage>
</organism>
<protein>
    <submittedName>
        <fullName evidence="4">Ubiquitin-like domain-containing protein</fullName>
    </submittedName>
</protein>
<proteinExistence type="predicted"/>
<dbReference type="InterPro" id="IPR000626">
    <property type="entry name" value="Ubiquitin-like_dom"/>
</dbReference>
<feature type="domain" description="Ubiquitin-like" evidence="2">
    <location>
        <begin position="17"/>
        <end position="92"/>
    </location>
</feature>
<dbReference type="Gene3D" id="3.10.20.90">
    <property type="entry name" value="Phosphatidylinositol 3-kinase Catalytic Subunit, Chain A, domain 1"/>
    <property type="match status" value="1"/>
</dbReference>
<dbReference type="AlphaFoldDB" id="A0A5S6R3J2"/>
<dbReference type="CDD" id="cd17039">
    <property type="entry name" value="Ubl_ubiquitin_like"/>
    <property type="match status" value="1"/>
</dbReference>
<dbReference type="InterPro" id="IPR029071">
    <property type="entry name" value="Ubiquitin-like_domsf"/>
</dbReference>
<evidence type="ECO:0000313" key="4">
    <source>
        <dbReference type="WBParaSite" id="TMUE_3000013993.1"/>
    </source>
</evidence>
<reference evidence="4" key="1">
    <citation type="submission" date="2019-12" db="UniProtKB">
        <authorList>
            <consortium name="WormBaseParasite"/>
        </authorList>
    </citation>
    <scope>IDENTIFICATION</scope>
</reference>
<accession>A0A5S6R3J2</accession>
<dbReference type="SMART" id="SM00213">
    <property type="entry name" value="UBQ"/>
    <property type="match status" value="1"/>
</dbReference>
<keyword evidence="3" id="KW-1185">Reference proteome</keyword>
<sequence length="418" mass="47367">MSSEDSDSLSEIEQTPMTLHVINFAGKEATIIVDPDASIVSLKCAIERLWSIPVEQQTLVHKSRVLCNDWKISESDLNDGDTLLLVSKLGSDFMIRRASMHLNESLLRHIDNEVLLAMMITSRMGLRKEQESVSLGADQKTIAQCTWVGKKRMTYVGRNLGLLLNTQLENAMTRRRMKILRDRLHKKKNCSLPCDSSSGELNDPALRKCFGITGRRMVSIDRIFVDGKPKRKAASERISRCNCPIVLNDNFRNAILSAVDSEVAASFLKHHINRKMVATSPDTKTLPLTSNLFSGANLTLCSSVECPRRLQNKRRRHGLLSETNDDDGQAAPLVIGRQTAGNEWDVNQNNEWVSGKAHGRPEAAEMEMNSGENLQNKKVSERMLLRKRNLLKRLRRMEEPKSLRKKRRRKDKDEEKAI</sequence>
<feature type="region of interest" description="Disordered" evidence="1">
    <location>
        <begin position="391"/>
        <end position="418"/>
    </location>
</feature>
<evidence type="ECO:0000259" key="2">
    <source>
        <dbReference type="PROSITE" id="PS50053"/>
    </source>
</evidence>
<dbReference type="WBParaSite" id="TMUE_3000013993.1">
    <property type="protein sequence ID" value="TMUE_3000013993.1"/>
    <property type="gene ID" value="WBGene00292272"/>
</dbReference>
<name>A0A5S6R3J2_TRIMR</name>
<dbReference type="Proteomes" id="UP000046395">
    <property type="component" value="Unassembled WGS sequence"/>
</dbReference>
<dbReference type="Pfam" id="PF00240">
    <property type="entry name" value="ubiquitin"/>
    <property type="match status" value="1"/>
</dbReference>
<evidence type="ECO:0000313" key="3">
    <source>
        <dbReference type="Proteomes" id="UP000046395"/>
    </source>
</evidence>
<dbReference type="SUPFAM" id="SSF54236">
    <property type="entry name" value="Ubiquitin-like"/>
    <property type="match status" value="1"/>
</dbReference>
<dbReference type="PROSITE" id="PS50053">
    <property type="entry name" value="UBIQUITIN_2"/>
    <property type="match status" value="1"/>
</dbReference>
<evidence type="ECO:0000256" key="1">
    <source>
        <dbReference type="SAM" id="MobiDB-lite"/>
    </source>
</evidence>